<keyword evidence="5" id="KW-1185">Reference proteome</keyword>
<feature type="region of interest" description="Disordered" evidence="2">
    <location>
        <begin position="164"/>
        <end position="329"/>
    </location>
</feature>
<evidence type="ECO:0000256" key="1">
    <source>
        <dbReference type="SAM" id="Coils"/>
    </source>
</evidence>
<accession>A0ABD1HHX4</accession>
<organism evidence="4 5">
    <name type="scientific">Salvia divinorum</name>
    <name type="common">Maria pastora</name>
    <name type="synonym">Diviner's sage</name>
    <dbReference type="NCBI Taxonomy" id="28513"/>
    <lineage>
        <taxon>Eukaryota</taxon>
        <taxon>Viridiplantae</taxon>
        <taxon>Streptophyta</taxon>
        <taxon>Embryophyta</taxon>
        <taxon>Tracheophyta</taxon>
        <taxon>Spermatophyta</taxon>
        <taxon>Magnoliopsida</taxon>
        <taxon>eudicotyledons</taxon>
        <taxon>Gunneridae</taxon>
        <taxon>Pentapetalae</taxon>
        <taxon>asterids</taxon>
        <taxon>lamiids</taxon>
        <taxon>Lamiales</taxon>
        <taxon>Lamiaceae</taxon>
        <taxon>Nepetoideae</taxon>
        <taxon>Mentheae</taxon>
        <taxon>Salviinae</taxon>
        <taxon>Salvia</taxon>
        <taxon>Salvia subgen. Calosphace</taxon>
    </lineage>
</organism>
<feature type="transmembrane region" description="Helical" evidence="3">
    <location>
        <begin position="18"/>
        <end position="39"/>
    </location>
</feature>
<sequence length="329" mass="36333">MKGAHSHSSSSRRRWSSAYIVMAVVCCVFGCGILGLMGVHRVRERSSFSVVIKEKDDQIISLHLLLQKERERAAEAGRKAEEMRTNVASLGSQKAELGRKVAEMQSAVSSLREEQRAVESAFREKHAQMDDQRLQVEALKEEVRRKEGEIEELSLRLQLRGAGGVGSNATVAEAETGAANETSSSSEDENVKGADDRESGVRGSPRRFRGKRGYLRRAKGRRWRSVGKQTQVRGSDGDSTMADSALRNSSAEQTHASLEELAKSSERKTEGGRGQENEQPGDETAEDRNEQQHTDVPGRKGAAERSAEGKDVRDADESEDKEETEETEF</sequence>
<evidence type="ECO:0000256" key="2">
    <source>
        <dbReference type="SAM" id="MobiDB-lite"/>
    </source>
</evidence>
<evidence type="ECO:0000256" key="3">
    <source>
        <dbReference type="SAM" id="Phobius"/>
    </source>
</evidence>
<proteinExistence type="predicted"/>
<feature type="compositionally biased region" description="Basic and acidic residues" evidence="2">
    <location>
        <begin position="286"/>
        <end position="315"/>
    </location>
</feature>
<reference evidence="4 5" key="1">
    <citation type="submission" date="2024-06" db="EMBL/GenBank/DDBJ databases">
        <title>A chromosome level genome sequence of Diviner's sage (Salvia divinorum).</title>
        <authorList>
            <person name="Ford S.A."/>
            <person name="Ro D.-K."/>
            <person name="Ness R.W."/>
            <person name="Phillips M.A."/>
        </authorList>
    </citation>
    <scope>NUCLEOTIDE SEQUENCE [LARGE SCALE GENOMIC DNA]</scope>
    <source>
        <strain evidence="4">SAF-2024a</strain>
        <tissue evidence="4">Leaf</tissue>
    </source>
</reference>
<comment type="caution">
    <text evidence="4">The sequence shown here is derived from an EMBL/GenBank/DDBJ whole genome shotgun (WGS) entry which is preliminary data.</text>
</comment>
<protein>
    <submittedName>
        <fullName evidence="4">Cyclin-dependent kinase 11B-like</fullName>
    </submittedName>
</protein>
<feature type="compositionally biased region" description="Basic residues" evidence="2">
    <location>
        <begin position="204"/>
        <end position="225"/>
    </location>
</feature>
<gene>
    <name evidence="4" type="ORF">AAHA92_11307</name>
</gene>
<keyword evidence="3" id="KW-0812">Transmembrane</keyword>
<evidence type="ECO:0000313" key="4">
    <source>
        <dbReference type="EMBL" id="KAL1555590.1"/>
    </source>
</evidence>
<name>A0ABD1HHX4_SALDI</name>
<dbReference type="AlphaFoldDB" id="A0ABD1HHX4"/>
<keyword evidence="3" id="KW-0472">Membrane</keyword>
<dbReference type="PANTHER" id="PTHR36143">
    <property type="entry name" value="OS08G0177500 PROTEIN"/>
    <property type="match status" value="1"/>
</dbReference>
<keyword evidence="3" id="KW-1133">Transmembrane helix</keyword>
<feature type="coiled-coil region" evidence="1">
    <location>
        <begin position="66"/>
        <end position="156"/>
    </location>
</feature>
<dbReference type="PANTHER" id="PTHR36143:SF4">
    <property type="entry name" value="OS08G0177500 PROTEIN"/>
    <property type="match status" value="1"/>
</dbReference>
<dbReference type="EMBL" id="JBEAFC010000005">
    <property type="protein sequence ID" value="KAL1555590.1"/>
    <property type="molecule type" value="Genomic_DNA"/>
</dbReference>
<evidence type="ECO:0000313" key="5">
    <source>
        <dbReference type="Proteomes" id="UP001567538"/>
    </source>
</evidence>
<keyword evidence="1" id="KW-0175">Coiled coil</keyword>
<feature type="compositionally biased region" description="Acidic residues" evidence="2">
    <location>
        <begin position="316"/>
        <end position="329"/>
    </location>
</feature>
<feature type="compositionally biased region" description="Basic and acidic residues" evidence="2">
    <location>
        <begin position="257"/>
        <end position="276"/>
    </location>
</feature>
<dbReference type="Proteomes" id="UP001567538">
    <property type="component" value="Unassembled WGS sequence"/>
</dbReference>
<feature type="compositionally biased region" description="Basic and acidic residues" evidence="2">
    <location>
        <begin position="189"/>
        <end position="200"/>
    </location>
</feature>
<feature type="compositionally biased region" description="Polar residues" evidence="2">
    <location>
        <begin position="227"/>
        <end position="256"/>
    </location>
</feature>